<protein>
    <submittedName>
        <fullName evidence="1">Uncharacterized protein</fullName>
    </submittedName>
</protein>
<name>A0A2I0WPY6_9ASPA</name>
<reference evidence="1 2" key="2">
    <citation type="journal article" date="2017" name="Nature">
        <title>The Apostasia genome and the evolution of orchids.</title>
        <authorList>
            <person name="Zhang G.Q."/>
            <person name="Liu K.W."/>
            <person name="Li Z."/>
            <person name="Lohaus R."/>
            <person name="Hsiao Y.Y."/>
            <person name="Niu S.C."/>
            <person name="Wang J.Y."/>
            <person name="Lin Y.C."/>
            <person name="Xu Q."/>
            <person name="Chen L.J."/>
            <person name="Yoshida K."/>
            <person name="Fujiwara S."/>
            <person name="Wang Z.W."/>
            <person name="Zhang Y.Q."/>
            <person name="Mitsuda N."/>
            <person name="Wang M."/>
            <person name="Liu G.H."/>
            <person name="Pecoraro L."/>
            <person name="Huang H.X."/>
            <person name="Xiao X.J."/>
            <person name="Lin M."/>
            <person name="Wu X.Y."/>
            <person name="Wu W.L."/>
            <person name="Chen Y.Y."/>
            <person name="Chang S.B."/>
            <person name="Sakamoto S."/>
            <person name="Ohme-Takagi M."/>
            <person name="Yagi M."/>
            <person name="Zeng S.J."/>
            <person name="Shen C.Y."/>
            <person name="Yeh C.M."/>
            <person name="Luo Y.B."/>
            <person name="Tsai W.C."/>
            <person name="Van de Peer Y."/>
            <person name="Liu Z.J."/>
        </authorList>
    </citation>
    <scope>NUCLEOTIDE SEQUENCE [LARGE SCALE GENOMIC DNA]</scope>
    <source>
        <tissue evidence="1">The whole plant</tissue>
    </source>
</reference>
<evidence type="ECO:0000313" key="1">
    <source>
        <dbReference type="EMBL" id="PKU77729.1"/>
    </source>
</evidence>
<accession>A0A2I0WPY6</accession>
<keyword evidence="2" id="KW-1185">Reference proteome</keyword>
<dbReference type="AlphaFoldDB" id="A0A2I0WPY6"/>
<organism evidence="1 2">
    <name type="scientific">Dendrobium catenatum</name>
    <dbReference type="NCBI Taxonomy" id="906689"/>
    <lineage>
        <taxon>Eukaryota</taxon>
        <taxon>Viridiplantae</taxon>
        <taxon>Streptophyta</taxon>
        <taxon>Embryophyta</taxon>
        <taxon>Tracheophyta</taxon>
        <taxon>Spermatophyta</taxon>
        <taxon>Magnoliopsida</taxon>
        <taxon>Liliopsida</taxon>
        <taxon>Asparagales</taxon>
        <taxon>Orchidaceae</taxon>
        <taxon>Epidendroideae</taxon>
        <taxon>Malaxideae</taxon>
        <taxon>Dendrobiinae</taxon>
        <taxon>Dendrobium</taxon>
    </lineage>
</organism>
<proteinExistence type="predicted"/>
<reference evidence="1 2" key="1">
    <citation type="journal article" date="2016" name="Sci. Rep.">
        <title>The Dendrobium catenatum Lindl. genome sequence provides insights into polysaccharide synthase, floral development and adaptive evolution.</title>
        <authorList>
            <person name="Zhang G.Q."/>
            <person name="Xu Q."/>
            <person name="Bian C."/>
            <person name="Tsai W.C."/>
            <person name="Yeh C.M."/>
            <person name="Liu K.W."/>
            <person name="Yoshida K."/>
            <person name="Zhang L.S."/>
            <person name="Chang S.B."/>
            <person name="Chen F."/>
            <person name="Shi Y."/>
            <person name="Su Y.Y."/>
            <person name="Zhang Y.Q."/>
            <person name="Chen L.J."/>
            <person name="Yin Y."/>
            <person name="Lin M."/>
            <person name="Huang H."/>
            <person name="Deng H."/>
            <person name="Wang Z.W."/>
            <person name="Zhu S.L."/>
            <person name="Zhao X."/>
            <person name="Deng C."/>
            <person name="Niu S.C."/>
            <person name="Huang J."/>
            <person name="Wang M."/>
            <person name="Liu G.H."/>
            <person name="Yang H.J."/>
            <person name="Xiao X.J."/>
            <person name="Hsiao Y.Y."/>
            <person name="Wu W.L."/>
            <person name="Chen Y.Y."/>
            <person name="Mitsuda N."/>
            <person name="Ohme-Takagi M."/>
            <person name="Luo Y.B."/>
            <person name="Van de Peer Y."/>
            <person name="Liu Z.J."/>
        </authorList>
    </citation>
    <scope>NUCLEOTIDE SEQUENCE [LARGE SCALE GENOMIC DNA]</scope>
    <source>
        <tissue evidence="1">The whole plant</tissue>
    </source>
</reference>
<evidence type="ECO:0000313" key="2">
    <source>
        <dbReference type="Proteomes" id="UP000233837"/>
    </source>
</evidence>
<gene>
    <name evidence="1" type="ORF">MA16_Dca005561</name>
</gene>
<dbReference type="EMBL" id="KZ502486">
    <property type="protein sequence ID" value="PKU77729.1"/>
    <property type="molecule type" value="Genomic_DNA"/>
</dbReference>
<dbReference type="Proteomes" id="UP000233837">
    <property type="component" value="Unassembled WGS sequence"/>
</dbReference>
<sequence length="79" mass="8624">MVDNPSSLAALFVRIVGRQISPLEWKLEWRIVVFFVVDRPSPSASIIAQPKGFTTSIMVDNPSSLAVHRSSQAPGSDTN</sequence>